<gene>
    <name evidence="1" type="ORF">FRZ54_05975</name>
</gene>
<accession>A0A5B8UT35</accession>
<evidence type="ECO:0000313" key="1">
    <source>
        <dbReference type="EMBL" id="QEC62149.1"/>
    </source>
</evidence>
<sequence length="293" mass="32074">MKHPDFLRLFSVDKKRTRDMRARSIIYIFAGLLLVQFSCRKDRSTKPGDPVNVIASGKSIYSDSVFYINNSSSKYLVNPVKNEAGSYSCVPLGLELDQVTGEIDVNKSETGLKYKVTFTPDDGSEPKTSDIVISGLNYMDKIYNLSAGDSIAPAIYNADSHLNIPGAGSTAIFDEGGGCRNAGIVIDGRNAEINLAQTIRNQGIDTGATQEVKLAYRINDNSRAALNGLNVKIYFYRDASEIPQYLSALLIERKNTIITSSVPKGRLVINSLAVNKTQQLSRPRPPCIVVVSR</sequence>
<dbReference type="EMBL" id="CP042436">
    <property type="protein sequence ID" value="QEC62149.1"/>
    <property type="molecule type" value="Genomic_DNA"/>
</dbReference>
<dbReference type="AlphaFoldDB" id="A0A5B8UT35"/>
<dbReference type="KEGG" id="mgin:FRZ54_05975"/>
<reference evidence="1 2" key="1">
    <citation type="journal article" date="2017" name="Curr. Microbiol.">
        <title>Mucilaginibacter ginsenosidivorans sp. nov., Isolated from Soil of Ginseng Field.</title>
        <authorList>
            <person name="Kim M.M."/>
            <person name="Siddiqi M.Z."/>
            <person name="Im W.T."/>
        </authorList>
    </citation>
    <scope>NUCLEOTIDE SEQUENCE [LARGE SCALE GENOMIC DNA]</scope>
    <source>
        <strain evidence="1 2">Gsoil 3017</strain>
    </source>
</reference>
<dbReference type="OrthoDB" id="789752at2"/>
<dbReference type="RefSeq" id="WP_147030726.1">
    <property type="nucleotide sequence ID" value="NZ_CP042436.1"/>
</dbReference>
<organism evidence="1 2">
    <name type="scientific">Mucilaginibacter ginsenosidivorans</name>
    <dbReference type="NCBI Taxonomy" id="398053"/>
    <lineage>
        <taxon>Bacteria</taxon>
        <taxon>Pseudomonadati</taxon>
        <taxon>Bacteroidota</taxon>
        <taxon>Sphingobacteriia</taxon>
        <taxon>Sphingobacteriales</taxon>
        <taxon>Sphingobacteriaceae</taxon>
        <taxon>Mucilaginibacter</taxon>
    </lineage>
</organism>
<dbReference type="Proteomes" id="UP000321479">
    <property type="component" value="Chromosome"/>
</dbReference>
<protein>
    <submittedName>
        <fullName evidence="1">Uncharacterized protein</fullName>
    </submittedName>
</protein>
<proteinExistence type="predicted"/>
<evidence type="ECO:0000313" key="2">
    <source>
        <dbReference type="Proteomes" id="UP000321479"/>
    </source>
</evidence>
<keyword evidence="2" id="KW-1185">Reference proteome</keyword>
<name>A0A5B8UT35_9SPHI</name>